<dbReference type="RefSeq" id="XP_065667202.1">
    <property type="nucleotide sequence ID" value="XM_065811130.1"/>
</dbReference>
<dbReference type="Pfam" id="PF13843">
    <property type="entry name" value="DDE_Tnp_1_7"/>
    <property type="match status" value="1"/>
</dbReference>
<keyword evidence="2" id="KW-1185">Reference proteome</keyword>
<evidence type="ECO:0000313" key="2">
    <source>
        <dbReference type="Proteomes" id="UP001652625"/>
    </source>
</evidence>
<evidence type="ECO:0000259" key="1">
    <source>
        <dbReference type="Pfam" id="PF13843"/>
    </source>
</evidence>
<dbReference type="PANTHER" id="PTHR46599">
    <property type="entry name" value="PIGGYBAC TRANSPOSABLE ELEMENT-DERIVED PROTEIN 4"/>
    <property type="match status" value="1"/>
</dbReference>
<feature type="domain" description="PiggyBac transposable element-derived protein" evidence="1">
    <location>
        <begin position="210"/>
        <end position="552"/>
    </location>
</feature>
<dbReference type="PANTHER" id="PTHR46599:SF6">
    <property type="entry name" value="DUAL SPECIFICITY PHOSPHATASE 26"/>
    <property type="match status" value="1"/>
</dbReference>
<dbReference type="GeneID" id="136087696"/>
<protein>
    <submittedName>
        <fullName evidence="3">PiggyBac transposable element-derived protein 4-like</fullName>
    </submittedName>
</protein>
<reference evidence="3" key="1">
    <citation type="submission" date="2025-08" db="UniProtKB">
        <authorList>
            <consortium name="RefSeq"/>
        </authorList>
    </citation>
    <scope>IDENTIFICATION</scope>
</reference>
<dbReference type="Proteomes" id="UP001652625">
    <property type="component" value="Chromosome 12"/>
</dbReference>
<evidence type="ECO:0000313" key="3">
    <source>
        <dbReference type="RefSeq" id="XP_065667202.1"/>
    </source>
</evidence>
<dbReference type="InterPro" id="IPR029526">
    <property type="entry name" value="PGBD"/>
</dbReference>
<gene>
    <name evidence="3" type="primary">LOC136087696</name>
</gene>
<accession>A0ABM4CZ12</accession>
<organism evidence="2 3">
    <name type="scientific">Hydra vulgaris</name>
    <name type="common">Hydra</name>
    <name type="synonym">Hydra attenuata</name>
    <dbReference type="NCBI Taxonomy" id="6087"/>
    <lineage>
        <taxon>Eukaryota</taxon>
        <taxon>Metazoa</taxon>
        <taxon>Cnidaria</taxon>
        <taxon>Hydrozoa</taxon>
        <taxon>Hydroidolina</taxon>
        <taxon>Anthoathecata</taxon>
        <taxon>Aplanulata</taxon>
        <taxon>Hydridae</taxon>
        <taxon>Hydra</taxon>
    </lineage>
</organism>
<sequence length="661" mass="75236">MPRDSHFSNAWLIVQAPIEIGLLKKNINVINMVENGLKSHLKSKKNKLLPPASSSLCNYFSDLIISSPLKTSTIQVIEKPSTSKNIGINKTNIMSRPRRNAAVEANNIIFSLNELSSSDDSADENLTDDEEDIITADDESDAIISDESDEEVVQENHILNQNMISKNGEEIWSKLPYVDAAQPRAHNIIRQPTGPTRFAAQVCGQSVDTAFKLFITPEMIRIIVNCTNAEARRIRLEGWIDTTVNELYEFIGILLLAGVFHSKNQSIKELWSRLDGIPIFSASMQRDRFLNLRRCIRFDERETRNQRRFEDKLAPLRNIMEMFITKCKSNYNPSAYLTVDEQLVTFRGRCPFKMFIPTKPGKYGMKIWILCDAETSYCINLQPYIGRVNGARDVGQGTRVVLELTDHLNGSGRHITADNFFTNIHLARALLGLKMTYTGTIKKNKGEIPKKLLPALHRPVYSSIFGFQNDSTIVSYVPKKNKAVILLSTFHHSNDIVVDHNEKPHIVLDYNKYKGGVDTLDQVVRCYSSRRKSNRWPFTMFCNILDIAAYNALILFLSIHPNYKNGASHRRREFLKELSKSLIKKFDANDNPPQIVANNDLRQVIAQNSLLNQGQPIQEQHIKRCYMCPRVYDRKTRLQCASCSHSVCKAHSKIVCNSCLI</sequence>
<proteinExistence type="predicted"/>
<name>A0ABM4CZ12_HYDVU</name>